<proteinExistence type="predicted"/>
<feature type="domain" description="BT4734-like N-terminal" evidence="3">
    <location>
        <begin position="55"/>
        <end position="194"/>
    </location>
</feature>
<dbReference type="PANTHER" id="PTHR34985:SF1">
    <property type="entry name" value="SLR0554 PROTEIN"/>
    <property type="match status" value="1"/>
</dbReference>
<feature type="region of interest" description="Disordered" evidence="1">
    <location>
        <begin position="207"/>
        <end position="229"/>
    </location>
</feature>
<dbReference type="PANTHER" id="PTHR34985">
    <property type="entry name" value="SLR0554 PROTEIN"/>
    <property type="match status" value="1"/>
</dbReference>
<evidence type="ECO:0000313" key="4">
    <source>
        <dbReference type="EMBL" id="EXY73039.1"/>
    </source>
</evidence>
<dbReference type="Proteomes" id="UP000020529">
    <property type="component" value="Unassembled WGS sequence"/>
</dbReference>
<dbReference type="InterPro" id="IPR014907">
    <property type="entry name" value="BT4734-like_N"/>
</dbReference>
<dbReference type="InterPro" id="IPR027417">
    <property type="entry name" value="P-loop_NTPase"/>
</dbReference>
<name>A0A015SLF0_BACFG</name>
<organism evidence="4 5">
    <name type="scientific">Bacteroides fragilis str. 3988T(B)14</name>
    <dbReference type="NCBI Taxonomy" id="1339315"/>
    <lineage>
        <taxon>Bacteria</taxon>
        <taxon>Pseudomonadati</taxon>
        <taxon>Bacteroidota</taxon>
        <taxon>Bacteroidia</taxon>
        <taxon>Bacteroidales</taxon>
        <taxon>Bacteroidaceae</taxon>
        <taxon>Bacteroides</taxon>
    </lineage>
</organism>
<comment type="caution">
    <text evidence="4">The sequence shown here is derived from an EMBL/GenBank/DDBJ whole genome shotgun (WGS) entry which is preliminary data.</text>
</comment>
<evidence type="ECO:0000259" key="2">
    <source>
        <dbReference type="Pfam" id="PF05272"/>
    </source>
</evidence>
<protein>
    <submittedName>
        <fullName evidence="4">Virulence-associated E family protein</fullName>
    </submittedName>
</protein>
<evidence type="ECO:0000259" key="3">
    <source>
        <dbReference type="Pfam" id="PF08800"/>
    </source>
</evidence>
<dbReference type="PATRIC" id="fig|1339315.3.peg.3770"/>
<dbReference type="EMBL" id="JGCY01000379">
    <property type="protein sequence ID" value="EXY73039.1"/>
    <property type="molecule type" value="Genomic_DNA"/>
</dbReference>
<reference evidence="4 5" key="1">
    <citation type="submission" date="2014-02" db="EMBL/GenBank/DDBJ databases">
        <authorList>
            <person name="Sears C."/>
            <person name="Carroll K."/>
            <person name="Sack B.R."/>
            <person name="Qadri F."/>
            <person name="Myers L.L."/>
            <person name="Chung G.-T."/>
            <person name="Escheverria P."/>
            <person name="Fraser C.M."/>
            <person name="Sadzewicz L."/>
            <person name="Shefchek K.A."/>
            <person name="Tallon L."/>
            <person name="Das S.P."/>
            <person name="Daugherty S."/>
            <person name="Mongodin E.F."/>
        </authorList>
    </citation>
    <scope>NUCLEOTIDE SEQUENCE [LARGE SCALE GENOMIC DNA]</scope>
    <source>
        <strain evidence="5">3988T(B)14</strain>
    </source>
</reference>
<accession>A0A015SLF0</accession>
<dbReference type="AlphaFoldDB" id="A0A015SLF0"/>
<evidence type="ECO:0000313" key="5">
    <source>
        <dbReference type="Proteomes" id="UP000020529"/>
    </source>
</evidence>
<gene>
    <name evidence="4" type="ORF">M124_3103</name>
</gene>
<evidence type="ECO:0000256" key="1">
    <source>
        <dbReference type="SAM" id="MobiDB-lite"/>
    </source>
</evidence>
<dbReference type="InterPro" id="IPR007936">
    <property type="entry name" value="VapE-like_dom"/>
</dbReference>
<feature type="domain" description="Virulence-associated protein E-like" evidence="2">
    <location>
        <begin position="408"/>
        <end position="619"/>
    </location>
</feature>
<dbReference type="Pfam" id="PF08800">
    <property type="entry name" value="BT4734-like_N"/>
    <property type="match status" value="1"/>
</dbReference>
<dbReference type="RefSeq" id="WP_032588527.1">
    <property type="nucleotide sequence ID" value="NZ_JGCY01000379.1"/>
</dbReference>
<dbReference type="SUPFAM" id="SSF52540">
    <property type="entry name" value="P-loop containing nucleoside triphosphate hydrolases"/>
    <property type="match status" value="1"/>
</dbReference>
<dbReference type="Pfam" id="PF05272">
    <property type="entry name" value="VapE-like_dom"/>
    <property type="match status" value="1"/>
</dbReference>
<sequence>MKSISITTYRGFSKVKGKCSLQELIGWVRSRQYANLIEKIGRLVSEGKTKEAENVKRQLDYFTVTANYHECRLAHSIAAYNDTSTIDIDKLREEELERIRALIEADEATLACFLTAKQHGFKILAYLTDLEAEAWRNSFFKTATITYDRLEQYHAGIYELTRKHYEKLLQTEVDTSGKDLSRGVFASYDPKAFYSAERVARIPERTLTIEAPEPAQRGRKKKKEPETGQTGDISAYTCMEFNKCLCSTQRLMKYTEGSRNSFLFTLGNKCFRKGLEESEVKRLAAERLGDGGGMDTDTPIGNAYTYTDRTERAEEKKKIPLVEQVIDYLNKNYAFRRNTVLDRLEMCDLSQTEEKSFYAMRNKDFNSIFLNISRQGIAYPLNSLKSVIDSDYSPEFNPFTHYFEGNARWDRKTDHIRKLADTIQAEDQEFWREGFRRWIVAMVASALRPGKANQEALVLHGAQGKGKSTWIRHLLPPELAEYYRNGMIDPANKDDLLLLSTRLLINMEEFEGVKTGDIAELKRIIGQENVTIRKVYDTQAQLYPRRASFIGSTNNMQFLKDYGGNRRFLVIPVKTIDYRTPVDHKGVYAQAVQLIEDGFRYWFEGNEIDDINTRNERHRMKDPLEENLYVYFRPAGEKDFEVKWNPAAAILATLSVYGRTQANAQTQQVLVQILERDTFGKRVNIHGITEYAVVELTQQEVSENFRKRDKGKEMDELPF</sequence>